<comment type="cofactor">
    <cofactor evidence="1 15">
        <name>Mg(2+)</name>
        <dbReference type="ChEBI" id="CHEBI:18420"/>
    </cofactor>
</comment>
<dbReference type="GO" id="GO:0004160">
    <property type="term" value="F:dihydroxy-acid dehydratase activity"/>
    <property type="evidence" value="ECO:0007669"/>
    <property type="project" value="UniProtKB-UniRule"/>
</dbReference>
<dbReference type="InterPro" id="IPR000581">
    <property type="entry name" value="ILV_EDD_N"/>
</dbReference>
<dbReference type="EC" id="4.2.1.9" evidence="14 15"/>
<dbReference type="SUPFAM" id="SSF143975">
    <property type="entry name" value="IlvD/EDD N-terminal domain-like"/>
    <property type="match status" value="1"/>
</dbReference>
<proteinExistence type="inferred from homology"/>
<feature type="binding site" description="via carbamate group" evidence="15">
    <location>
        <position position="121"/>
    </location>
    <ligand>
        <name>Mg(2+)</name>
        <dbReference type="ChEBI" id="CHEBI:18420"/>
    </ligand>
</feature>
<keyword evidence="7 15" id="KW-0408">Iron</keyword>
<dbReference type="FunFam" id="3.50.30.80:FF:000001">
    <property type="entry name" value="Dihydroxy-acid dehydratase"/>
    <property type="match status" value="1"/>
</dbReference>
<evidence type="ECO:0000259" key="16">
    <source>
        <dbReference type="Pfam" id="PF00920"/>
    </source>
</evidence>
<evidence type="ECO:0000256" key="4">
    <source>
        <dbReference type="ARBA" id="ARBA00022714"/>
    </source>
</evidence>
<keyword evidence="8 15" id="KW-0411">Iron-sulfur</keyword>
<comment type="function">
    <text evidence="15">Functions in the biosynthesis of branched-chain amino acids. Catalyzes the dehydration of (2R,3R)-2,3-dihydroxy-3-methylpentanoate (2,3-dihydroxy-3-methylvalerate) into 2-oxo-3-methylpentanoate (2-oxo-3-methylvalerate) and of (2R)-2,3-dihydroxy-3-methylbutanoate (2,3-dihydroxyisovalerate) into 2-oxo-3-methylbutanoate (2-oxoisovalerate), the penultimate precursor to L-isoleucine and L-valine, respectively.</text>
</comment>
<dbReference type="InterPro" id="IPR056740">
    <property type="entry name" value="ILV_EDD_C"/>
</dbReference>
<organism evidence="18 19">
    <name type="scientific">Agrilutibacter solisilvae</name>
    <dbReference type="NCBI Taxonomy" id="2763317"/>
    <lineage>
        <taxon>Bacteria</taxon>
        <taxon>Pseudomonadati</taxon>
        <taxon>Pseudomonadota</taxon>
        <taxon>Gammaproteobacteria</taxon>
        <taxon>Lysobacterales</taxon>
        <taxon>Lysobacteraceae</taxon>
        <taxon>Agrilutibacter</taxon>
    </lineage>
</organism>
<gene>
    <name evidence="15" type="primary">ilvD</name>
    <name evidence="18" type="ORF">I8J32_006485</name>
</gene>
<dbReference type="InterPro" id="IPR037237">
    <property type="entry name" value="IlvD/EDD_N"/>
</dbReference>
<keyword evidence="19" id="KW-1185">Reference proteome</keyword>
<feature type="domain" description="Dihydroxy-acid/6-phosphogluconate dehydratase N-terminal" evidence="16">
    <location>
        <begin position="31"/>
        <end position="353"/>
    </location>
</feature>
<evidence type="ECO:0000256" key="11">
    <source>
        <dbReference type="ARBA" id="ARBA00029304"/>
    </source>
</evidence>
<keyword evidence="5 15" id="KW-0479">Metal-binding</keyword>
<dbReference type="InterPro" id="IPR020558">
    <property type="entry name" value="DiOHA_6PGluconate_deHydtase_CS"/>
</dbReference>
<evidence type="ECO:0000256" key="10">
    <source>
        <dbReference type="ARBA" id="ARBA00023304"/>
    </source>
</evidence>
<feature type="binding site" evidence="15">
    <location>
        <position position="78"/>
    </location>
    <ligand>
        <name>Mg(2+)</name>
        <dbReference type="ChEBI" id="CHEBI:18420"/>
    </ligand>
</feature>
<evidence type="ECO:0000256" key="14">
    <source>
        <dbReference type="ARBA" id="ARBA00029490"/>
    </source>
</evidence>
<dbReference type="PROSITE" id="PS00887">
    <property type="entry name" value="ILVD_EDD_2"/>
    <property type="match status" value="1"/>
</dbReference>
<dbReference type="GO" id="GO:0009099">
    <property type="term" value="P:L-valine biosynthetic process"/>
    <property type="evidence" value="ECO:0007669"/>
    <property type="project" value="UniProtKB-UniRule"/>
</dbReference>
<evidence type="ECO:0000313" key="18">
    <source>
        <dbReference type="EMBL" id="QSX79502.1"/>
    </source>
</evidence>
<sequence>MRSNAIKHGPARAPARAMLRATGLDDAAIARPLVAVVHTWSDVSPCNLTLRDLAQHVRAGVIEGGGTPIEFNTIAVTDGIAMGSPGMRASLASRETIADSIELAVDGHCLDAVVMLVGCDKTIPAAAMAAARLDLPTVILYGGTIQPGQCHVRDEHGQMRERMLTVQDVFEAVGAHGAGRIDDAQLADIEAHACPGAGACGGQFTANTMAMVLTFLGLSPLQFNDIPATHPAKAGAARDCGLLVMEALRRGGPTPRDILSLEALRNAARAVSATAGSTNAALHLLAIAHEAGVAFDLEEFEAAARTPVIADLKPGGRYTAAEMFLAGGSALVAHELRRAGLLHDIATVTGTHLFAGLDALPAVPPQDVVRSIDDPIKPRGGYSILYGNLAPEGCILKLAGHGREHFEGPARVFDSEEDAFLAVQARQVRAGDVVVIRFEGPAGGPGMREMLAVTAALVGQGLGNDVALITDGRFSGATHGFMVGHIAPEAARGGPLARLREGDRVCIDVATRRLEVDADLDARVAARREARVRTGVLAKYARDVGSASRGAVTAPGPLDVASPAAPRPIAAALIA</sequence>
<dbReference type="EMBL" id="CP071518">
    <property type="protein sequence ID" value="QSX79502.1"/>
    <property type="molecule type" value="Genomic_DNA"/>
</dbReference>
<evidence type="ECO:0000256" key="8">
    <source>
        <dbReference type="ARBA" id="ARBA00023014"/>
    </source>
</evidence>
<dbReference type="Proteomes" id="UP000639274">
    <property type="component" value="Chromosome"/>
</dbReference>
<keyword evidence="4 15" id="KW-0001">2Fe-2S</keyword>
<keyword evidence="10 15" id="KW-0100">Branched-chain amino acid biosynthesis</keyword>
<feature type="active site" description="Proton acceptor" evidence="15">
    <location>
        <position position="475"/>
    </location>
</feature>
<dbReference type="AlphaFoldDB" id="A0A974Y146"/>
<comment type="pathway">
    <text evidence="13 15">Amino-acid biosynthesis; L-isoleucine biosynthesis; L-isoleucine from 2-oxobutanoate: step 3/4.</text>
</comment>
<feature type="binding site" evidence="15">
    <location>
        <position position="449"/>
    </location>
    <ligand>
        <name>Mg(2+)</name>
        <dbReference type="ChEBI" id="CHEBI:18420"/>
    </ligand>
</feature>
<evidence type="ECO:0000313" key="19">
    <source>
        <dbReference type="Proteomes" id="UP000639274"/>
    </source>
</evidence>
<comment type="similarity">
    <text evidence="2 15">Belongs to the IlvD/Edd family.</text>
</comment>
<evidence type="ECO:0000256" key="6">
    <source>
        <dbReference type="ARBA" id="ARBA00022842"/>
    </source>
</evidence>
<accession>A0A974Y146</accession>
<dbReference type="GO" id="GO:0009097">
    <property type="term" value="P:isoleucine biosynthetic process"/>
    <property type="evidence" value="ECO:0007669"/>
    <property type="project" value="UniProtKB-UniRule"/>
</dbReference>
<comment type="catalytic activity">
    <reaction evidence="11">
        <text>(2R)-2,3-dihydroxy-3-methylbutanoate = 3-methyl-2-oxobutanoate + H2O</text>
        <dbReference type="Rhea" id="RHEA:24809"/>
        <dbReference type="ChEBI" id="CHEBI:11851"/>
        <dbReference type="ChEBI" id="CHEBI:15377"/>
        <dbReference type="ChEBI" id="CHEBI:49072"/>
        <dbReference type="EC" id="4.2.1.9"/>
    </reaction>
    <physiologicalReaction direction="left-to-right" evidence="11">
        <dbReference type="Rhea" id="RHEA:24810"/>
    </physiologicalReaction>
</comment>
<dbReference type="Pfam" id="PF24877">
    <property type="entry name" value="ILV_EDD_C"/>
    <property type="match status" value="1"/>
</dbReference>
<dbReference type="PROSITE" id="PS00886">
    <property type="entry name" value="ILVD_EDD_1"/>
    <property type="match status" value="1"/>
</dbReference>
<feature type="binding site" evidence="15">
    <location>
        <position position="46"/>
    </location>
    <ligand>
        <name>[2Fe-2S] cluster</name>
        <dbReference type="ChEBI" id="CHEBI:190135"/>
    </ligand>
</feature>
<evidence type="ECO:0000256" key="15">
    <source>
        <dbReference type="HAMAP-Rule" id="MF_00012"/>
    </source>
</evidence>
<feature type="domain" description="Dihydroxy-acid/6-phosphogluconate dehydratase C-terminal" evidence="17">
    <location>
        <begin position="367"/>
        <end position="551"/>
    </location>
</feature>
<dbReference type="PANTHER" id="PTHR21000">
    <property type="entry name" value="DIHYDROXY-ACID DEHYDRATASE DAD"/>
    <property type="match status" value="1"/>
</dbReference>
<evidence type="ECO:0000256" key="9">
    <source>
        <dbReference type="ARBA" id="ARBA00023239"/>
    </source>
</evidence>
<feature type="binding site" evidence="15">
    <location>
        <position position="120"/>
    </location>
    <ligand>
        <name>Mg(2+)</name>
        <dbReference type="ChEBI" id="CHEBI:18420"/>
    </ligand>
</feature>
<dbReference type="InterPro" id="IPR004404">
    <property type="entry name" value="DihydroxyA_deHydtase"/>
</dbReference>
<protein>
    <recommendedName>
        <fullName evidence="14 15">Dihydroxy-acid dehydratase</fullName>
        <shortName evidence="15">DAD</shortName>
        <ecNumber evidence="14 15">4.2.1.9</ecNumber>
    </recommendedName>
</protein>
<evidence type="ECO:0000256" key="1">
    <source>
        <dbReference type="ARBA" id="ARBA00001946"/>
    </source>
</evidence>
<dbReference type="GO" id="GO:0051537">
    <property type="term" value="F:2 iron, 2 sulfur cluster binding"/>
    <property type="evidence" value="ECO:0007669"/>
    <property type="project" value="UniProtKB-UniRule"/>
</dbReference>
<dbReference type="NCBIfam" id="NF002068">
    <property type="entry name" value="PRK00911.1"/>
    <property type="match status" value="1"/>
</dbReference>
<dbReference type="Gene3D" id="3.50.30.80">
    <property type="entry name" value="IlvD/EDD C-terminal domain-like"/>
    <property type="match status" value="1"/>
</dbReference>
<keyword evidence="6 15" id="KW-0460">Magnesium</keyword>
<dbReference type="InterPro" id="IPR042096">
    <property type="entry name" value="Dihydro-acid_dehy_C"/>
</dbReference>
<keyword evidence="9 15" id="KW-0456">Lyase</keyword>
<dbReference type="PANTHER" id="PTHR21000:SF5">
    <property type="entry name" value="DIHYDROXY-ACID DEHYDRATASE, MITOCHONDRIAL"/>
    <property type="match status" value="1"/>
</dbReference>
<evidence type="ECO:0000256" key="5">
    <source>
        <dbReference type="ARBA" id="ARBA00022723"/>
    </source>
</evidence>
<comment type="cofactor">
    <cofactor evidence="15">
        <name>[2Fe-2S] cluster</name>
        <dbReference type="ChEBI" id="CHEBI:190135"/>
    </cofactor>
    <text evidence="15">Binds 1 [2Fe-2S] cluster per subunit. This cluster acts as a Lewis acid cofactor.</text>
</comment>
<comment type="subunit">
    <text evidence="15">Homodimer.</text>
</comment>
<comment type="catalytic activity">
    <reaction evidence="15">
        <text>(2R,3R)-2,3-dihydroxy-3-methylpentanoate = (S)-3-methyl-2-oxopentanoate + H2O</text>
        <dbReference type="Rhea" id="RHEA:27694"/>
        <dbReference type="ChEBI" id="CHEBI:15377"/>
        <dbReference type="ChEBI" id="CHEBI:35146"/>
        <dbReference type="ChEBI" id="CHEBI:49258"/>
        <dbReference type="EC" id="4.2.1.9"/>
    </reaction>
</comment>
<keyword evidence="3 15" id="KW-0028">Amino-acid biosynthesis</keyword>
<dbReference type="InterPro" id="IPR050165">
    <property type="entry name" value="DHAD_IlvD/Edd"/>
</dbReference>
<evidence type="ECO:0000259" key="17">
    <source>
        <dbReference type="Pfam" id="PF24877"/>
    </source>
</evidence>
<evidence type="ECO:0000256" key="7">
    <source>
        <dbReference type="ARBA" id="ARBA00023004"/>
    </source>
</evidence>
<dbReference type="HAMAP" id="MF_00012">
    <property type="entry name" value="IlvD"/>
    <property type="match status" value="1"/>
</dbReference>
<comment type="caution">
    <text evidence="15">Lacks conserved residue(s) required for the propagation of feature annotation.</text>
</comment>
<feature type="modified residue" description="N6-carboxylysine" evidence="15">
    <location>
        <position position="121"/>
    </location>
</feature>
<dbReference type="Pfam" id="PF00920">
    <property type="entry name" value="ILVD_EDD_N"/>
    <property type="match status" value="1"/>
</dbReference>
<reference evidence="18 19" key="1">
    <citation type="submission" date="2021-03" db="EMBL/GenBank/DDBJ databases">
        <title>Lysobacter sp. nov. isolated from soil of gangwondo yeongwol, south Korea.</title>
        <authorList>
            <person name="Kim K.R."/>
            <person name="Kim K.H."/>
            <person name="Jeon C.O."/>
        </authorList>
    </citation>
    <scope>NUCLEOTIDE SEQUENCE [LARGE SCALE GENOMIC DNA]</scope>
    <source>
        <strain evidence="18 19">R19</strain>
    </source>
</reference>
<evidence type="ECO:0000256" key="13">
    <source>
        <dbReference type="ARBA" id="ARBA00029437"/>
    </source>
</evidence>
<comment type="pathway">
    <text evidence="12 15">Amino-acid biosynthesis; L-valine biosynthesis; L-valine from pyruvate: step 3/4.</text>
</comment>
<dbReference type="GO" id="GO:0000287">
    <property type="term" value="F:magnesium ion binding"/>
    <property type="evidence" value="ECO:0007669"/>
    <property type="project" value="UniProtKB-UniRule"/>
</dbReference>
<name>A0A974Y146_9GAMM</name>
<evidence type="ECO:0000256" key="2">
    <source>
        <dbReference type="ARBA" id="ARBA00006486"/>
    </source>
</evidence>
<evidence type="ECO:0000256" key="3">
    <source>
        <dbReference type="ARBA" id="ARBA00022605"/>
    </source>
</evidence>
<dbReference type="SUPFAM" id="SSF52016">
    <property type="entry name" value="LeuD/IlvD-like"/>
    <property type="match status" value="1"/>
</dbReference>
<dbReference type="KEGG" id="lsf:I8J32_006485"/>
<evidence type="ECO:0000256" key="12">
    <source>
        <dbReference type="ARBA" id="ARBA00029436"/>
    </source>
</evidence>